<reference evidence="14" key="1">
    <citation type="submission" date="2020-12" db="EMBL/GenBank/DDBJ databases">
        <title>Vagococcus allomyrinae sp. nov. and Enterococcus lavae sp. nov., isolated from the larvae of Allomyrina dichotoma.</title>
        <authorList>
            <person name="Lee S.D."/>
        </authorList>
    </citation>
    <scope>NUCLEOTIDE SEQUENCE</scope>
    <source>
        <strain evidence="14">BWB3-3</strain>
    </source>
</reference>
<dbReference type="Proteomes" id="UP000674938">
    <property type="component" value="Unassembled WGS sequence"/>
</dbReference>
<comment type="similarity">
    <text evidence="2">Belongs to the EamA transporter family.</text>
</comment>
<keyword evidence="5" id="KW-0997">Cell inner membrane</keyword>
<dbReference type="InterPro" id="IPR037185">
    <property type="entry name" value="EmrE-like"/>
</dbReference>
<evidence type="ECO:0000256" key="3">
    <source>
        <dbReference type="ARBA" id="ARBA00022475"/>
    </source>
</evidence>
<comment type="subcellular location">
    <subcellularLocation>
        <location evidence="1">Cell membrane</location>
        <topology evidence="1">Multi-pass membrane protein</topology>
    </subcellularLocation>
</comment>
<evidence type="ECO:0000313" key="15">
    <source>
        <dbReference type="Proteomes" id="UP000674938"/>
    </source>
</evidence>
<sequence length="114" mass="12834">MNWFVGFILLLMTTLTGSVGALYLKKAMNQITDLSAANVLRSGTAYLGLFFYVLSAVTNIMLLTFFEYSVVFPMTSLSYVWTAMISVFVFREHLTRNKLIAIMLIIIGVFVLSQ</sequence>
<keyword evidence="3" id="KW-1003">Cell membrane</keyword>
<evidence type="ECO:0000256" key="8">
    <source>
        <dbReference type="ARBA" id="ARBA00022985"/>
    </source>
</evidence>
<evidence type="ECO:0000256" key="7">
    <source>
        <dbReference type="ARBA" id="ARBA00022692"/>
    </source>
</evidence>
<feature type="transmembrane region" description="Helical" evidence="12">
    <location>
        <begin position="45"/>
        <end position="65"/>
    </location>
</feature>
<keyword evidence="7 12" id="KW-0812">Transmembrane</keyword>
<organism evidence="14 15">
    <name type="scientific">Vagococcus allomyrinae</name>
    <dbReference type="NCBI Taxonomy" id="2794353"/>
    <lineage>
        <taxon>Bacteria</taxon>
        <taxon>Bacillati</taxon>
        <taxon>Bacillota</taxon>
        <taxon>Bacilli</taxon>
        <taxon>Lactobacillales</taxon>
        <taxon>Enterococcaceae</taxon>
        <taxon>Vagococcus</taxon>
    </lineage>
</organism>
<dbReference type="PANTHER" id="PTHR30561">
    <property type="entry name" value="SMR FAMILY PROTON-DEPENDENT DRUG EFFLUX TRANSPORTER SUGE"/>
    <property type="match status" value="1"/>
</dbReference>
<keyword evidence="8" id="KW-0448">Lipopolysaccharide biosynthesis</keyword>
<keyword evidence="15" id="KW-1185">Reference proteome</keyword>
<evidence type="ECO:0000256" key="5">
    <source>
        <dbReference type="ARBA" id="ARBA00022519"/>
    </source>
</evidence>
<dbReference type="GO" id="GO:0005886">
    <property type="term" value="C:plasma membrane"/>
    <property type="evidence" value="ECO:0007669"/>
    <property type="project" value="UniProtKB-SubCell"/>
</dbReference>
<feature type="domain" description="EamA" evidence="13">
    <location>
        <begin position="13"/>
        <end position="113"/>
    </location>
</feature>
<evidence type="ECO:0000256" key="6">
    <source>
        <dbReference type="ARBA" id="ARBA00022556"/>
    </source>
</evidence>
<evidence type="ECO:0000256" key="2">
    <source>
        <dbReference type="ARBA" id="ARBA00007362"/>
    </source>
</evidence>
<evidence type="ECO:0000256" key="10">
    <source>
        <dbReference type="ARBA" id="ARBA00023098"/>
    </source>
</evidence>
<evidence type="ECO:0000256" key="1">
    <source>
        <dbReference type="ARBA" id="ARBA00004651"/>
    </source>
</evidence>
<dbReference type="EMBL" id="JAEEGA010000003">
    <property type="protein sequence ID" value="MBP1040676.1"/>
    <property type="molecule type" value="Genomic_DNA"/>
</dbReference>
<evidence type="ECO:0000313" key="14">
    <source>
        <dbReference type="EMBL" id="MBP1040676.1"/>
    </source>
</evidence>
<keyword evidence="9 12" id="KW-1133">Transmembrane helix</keyword>
<dbReference type="Pfam" id="PF00892">
    <property type="entry name" value="EamA"/>
    <property type="match status" value="1"/>
</dbReference>
<keyword evidence="4" id="KW-0444">Lipid biosynthesis</keyword>
<evidence type="ECO:0000259" key="13">
    <source>
        <dbReference type="Pfam" id="PF00892"/>
    </source>
</evidence>
<feature type="transmembrane region" description="Helical" evidence="12">
    <location>
        <begin position="71"/>
        <end position="90"/>
    </location>
</feature>
<name>A0A940SV32_9ENTE</name>
<dbReference type="PANTHER" id="PTHR30561:SF9">
    <property type="entry name" value="4-AMINO-4-DEOXY-L-ARABINOSE-PHOSPHOUNDECAPRENOL FLIPPASE SUBUNIT ARNF-RELATED"/>
    <property type="match status" value="1"/>
</dbReference>
<evidence type="ECO:0000256" key="4">
    <source>
        <dbReference type="ARBA" id="ARBA00022516"/>
    </source>
</evidence>
<keyword evidence="6" id="KW-0441">Lipid A biosynthesis</keyword>
<feature type="transmembrane region" description="Helical" evidence="12">
    <location>
        <begin position="6"/>
        <end position="24"/>
    </location>
</feature>
<dbReference type="GO" id="GO:0022857">
    <property type="term" value="F:transmembrane transporter activity"/>
    <property type="evidence" value="ECO:0007669"/>
    <property type="project" value="InterPro"/>
</dbReference>
<accession>A0A940SV32</accession>
<evidence type="ECO:0000256" key="11">
    <source>
        <dbReference type="ARBA" id="ARBA00023136"/>
    </source>
</evidence>
<dbReference type="InterPro" id="IPR000620">
    <property type="entry name" value="EamA_dom"/>
</dbReference>
<evidence type="ECO:0000256" key="9">
    <source>
        <dbReference type="ARBA" id="ARBA00022989"/>
    </source>
</evidence>
<dbReference type="RefSeq" id="WP_209525912.1">
    <property type="nucleotide sequence ID" value="NZ_JAEEGA010000003.1"/>
</dbReference>
<dbReference type="SUPFAM" id="SSF103481">
    <property type="entry name" value="Multidrug resistance efflux transporter EmrE"/>
    <property type="match status" value="1"/>
</dbReference>
<evidence type="ECO:0000256" key="12">
    <source>
        <dbReference type="SAM" id="Phobius"/>
    </source>
</evidence>
<protein>
    <submittedName>
        <fullName evidence="14">EamA family transporter</fullName>
    </submittedName>
</protein>
<dbReference type="Gene3D" id="1.10.3730.20">
    <property type="match status" value="1"/>
</dbReference>
<keyword evidence="11 12" id="KW-0472">Membrane</keyword>
<dbReference type="InterPro" id="IPR000390">
    <property type="entry name" value="Small_drug/metabolite_transptr"/>
</dbReference>
<dbReference type="AlphaFoldDB" id="A0A940SV32"/>
<feature type="transmembrane region" description="Helical" evidence="12">
    <location>
        <begin position="97"/>
        <end position="113"/>
    </location>
</feature>
<dbReference type="GO" id="GO:0009103">
    <property type="term" value="P:lipopolysaccharide biosynthetic process"/>
    <property type="evidence" value="ECO:0007669"/>
    <property type="project" value="UniProtKB-KW"/>
</dbReference>
<keyword evidence="10" id="KW-0443">Lipid metabolism</keyword>
<gene>
    <name evidence="14" type="ORF">I6N95_06645</name>
</gene>
<comment type="caution">
    <text evidence="14">The sequence shown here is derived from an EMBL/GenBank/DDBJ whole genome shotgun (WGS) entry which is preliminary data.</text>
</comment>
<proteinExistence type="inferred from homology"/>